<reference evidence="3 4" key="1">
    <citation type="submission" date="2019-12" db="EMBL/GenBank/DDBJ databases">
        <title>Chromosome-level assembly of the Caenorhabditis remanei genome.</title>
        <authorList>
            <person name="Teterina A.A."/>
            <person name="Willis J.H."/>
            <person name="Phillips P.C."/>
        </authorList>
    </citation>
    <scope>NUCLEOTIDE SEQUENCE [LARGE SCALE GENOMIC DNA]</scope>
    <source>
        <strain evidence="3 4">PX506</strain>
        <tissue evidence="3">Whole organism</tissue>
    </source>
</reference>
<feature type="signal peptide" evidence="2">
    <location>
        <begin position="1"/>
        <end position="20"/>
    </location>
</feature>
<dbReference type="RefSeq" id="XP_053591377.1">
    <property type="nucleotide sequence ID" value="XM_053722732.1"/>
</dbReference>
<gene>
    <name evidence="3" type="ORF">GCK72_000888</name>
</gene>
<dbReference type="AlphaFoldDB" id="A0A6A5HN98"/>
<feature type="chain" id="PRO_5025538320" evidence="2">
    <location>
        <begin position="21"/>
        <end position="265"/>
    </location>
</feature>
<proteinExistence type="predicted"/>
<dbReference type="Proteomes" id="UP000483820">
    <property type="component" value="Chromosome I"/>
</dbReference>
<comment type="caution">
    <text evidence="3">The sequence shown here is derived from an EMBL/GenBank/DDBJ whole genome shotgun (WGS) entry which is preliminary data.</text>
</comment>
<evidence type="ECO:0000313" key="4">
    <source>
        <dbReference type="Proteomes" id="UP000483820"/>
    </source>
</evidence>
<evidence type="ECO:0000313" key="3">
    <source>
        <dbReference type="EMBL" id="KAF1769075.1"/>
    </source>
</evidence>
<name>A0A6A5HN98_CAERE</name>
<feature type="region of interest" description="Disordered" evidence="1">
    <location>
        <begin position="115"/>
        <end position="136"/>
    </location>
</feature>
<sequence length="265" mass="27666">MKLFLRYFVSVLLFLKLSNCQQEEYVSIFPPDMWHHHVHNPYYTYYNGNPHNGGHVVDHRNERKEVLFPPAPELVPPSLSPSKLKLNDISPPPVPPVFAPKPNGSASLLFDCPSSPPPQFRKSKAPPDPFVDTSSPPPKLKSNYLRLISRTSGADGLISTFSCGAGDGGITTSGCSSVSIGGFAATGAGFVATEYDFVTTGAGFAVIGAGFVTTGVGFATTGAGFATTGATFDTAGVGFGTTTGVGVVSTGTGGISVLPSREFSL</sequence>
<keyword evidence="2" id="KW-0732">Signal</keyword>
<dbReference type="KEGG" id="crq:GCK72_000888"/>
<dbReference type="GeneID" id="78773197"/>
<evidence type="ECO:0000256" key="2">
    <source>
        <dbReference type="SAM" id="SignalP"/>
    </source>
</evidence>
<dbReference type="CTD" id="78773197"/>
<accession>A0A6A5HN98</accession>
<protein>
    <submittedName>
        <fullName evidence="3">Uncharacterized protein</fullName>
    </submittedName>
</protein>
<dbReference type="EMBL" id="WUAV01000001">
    <property type="protein sequence ID" value="KAF1769075.1"/>
    <property type="molecule type" value="Genomic_DNA"/>
</dbReference>
<evidence type="ECO:0000256" key="1">
    <source>
        <dbReference type="SAM" id="MobiDB-lite"/>
    </source>
</evidence>
<organism evidence="3 4">
    <name type="scientific">Caenorhabditis remanei</name>
    <name type="common">Caenorhabditis vulgaris</name>
    <dbReference type="NCBI Taxonomy" id="31234"/>
    <lineage>
        <taxon>Eukaryota</taxon>
        <taxon>Metazoa</taxon>
        <taxon>Ecdysozoa</taxon>
        <taxon>Nematoda</taxon>
        <taxon>Chromadorea</taxon>
        <taxon>Rhabditida</taxon>
        <taxon>Rhabditina</taxon>
        <taxon>Rhabditomorpha</taxon>
        <taxon>Rhabditoidea</taxon>
        <taxon>Rhabditidae</taxon>
        <taxon>Peloderinae</taxon>
        <taxon>Caenorhabditis</taxon>
    </lineage>
</organism>